<dbReference type="OrthoDB" id="269227at2759"/>
<gene>
    <name evidence="1" type="ORF">G7Z17_g625</name>
</gene>
<protein>
    <submittedName>
        <fullName evidence="1">Uncharacterized protein</fullName>
    </submittedName>
</protein>
<dbReference type="EMBL" id="JAANBB010000004">
    <property type="protein sequence ID" value="KAF7557580.1"/>
    <property type="molecule type" value="Genomic_DNA"/>
</dbReference>
<sequence length="119" mass="13621">MVKYLPGVSENMAENFDAGVLGFANVDINRNTFQIGLLLKTPIDTTDRQYMYAMAHMQPRSRAGSDRLRSADPMNTPEINFRFWEVGNEEDLRELVDAVNIMRMRRGFQEAEATCIDTL</sequence>
<dbReference type="Gene3D" id="3.30.560.10">
    <property type="entry name" value="Glucose Oxidase, domain 3"/>
    <property type="match status" value="1"/>
</dbReference>
<organism evidence="1 2">
    <name type="scientific">Cylindrodendrum hubeiense</name>
    <dbReference type="NCBI Taxonomy" id="595255"/>
    <lineage>
        <taxon>Eukaryota</taxon>
        <taxon>Fungi</taxon>
        <taxon>Dikarya</taxon>
        <taxon>Ascomycota</taxon>
        <taxon>Pezizomycotina</taxon>
        <taxon>Sordariomycetes</taxon>
        <taxon>Hypocreomycetidae</taxon>
        <taxon>Hypocreales</taxon>
        <taxon>Nectriaceae</taxon>
        <taxon>Cylindrodendrum</taxon>
    </lineage>
</organism>
<dbReference type="Proteomes" id="UP000722485">
    <property type="component" value="Unassembled WGS sequence"/>
</dbReference>
<dbReference type="SUPFAM" id="SSF54373">
    <property type="entry name" value="FAD-linked reductases, C-terminal domain"/>
    <property type="match status" value="1"/>
</dbReference>
<dbReference type="AlphaFoldDB" id="A0A9P5LKY2"/>
<reference evidence="1" key="1">
    <citation type="submission" date="2020-03" db="EMBL/GenBank/DDBJ databases">
        <title>Draft Genome Sequence of Cylindrodendrum hubeiense.</title>
        <authorList>
            <person name="Buettner E."/>
            <person name="Kellner H."/>
        </authorList>
    </citation>
    <scope>NUCLEOTIDE SEQUENCE</scope>
    <source>
        <strain evidence="1">IHI 201604</strain>
    </source>
</reference>
<proteinExistence type="predicted"/>
<accession>A0A9P5LKY2</accession>
<comment type="caution">
    <text evidence="1">The sequence shown here is derived from an EMBL/GenBank/DDBJ whole genome shotgun (WGS) entry which is preliminary data.</text>
</comment>
<evidence type="ECO:0000313" key="2">
    <source>
        <dbReference type="Proteomes" id="UP000722485"/>
    </source>
</evidence>
<keyword evidence="2" id="KW-1185">Reference proteome</keyword>
<name>A0A9P5LKY2_9HYPO</name>
<evidence type="ECO:0000313" key="1">
    <source>
        <dbReference type="EMBL" id="KAF7557580.1"/>
    </source>
</evidence>